<dbReference type="PROSITE" id="PS50297">
    <property type="entry name" value="ANK_REP_REGION"/>
    <property type="match status" value="1"/>
</dbReference>
<reference evidence="11" key="1">
    <citation type="journal article" date="2020" name="Nat. Commun.">
        <title>Genome assembly of wild tea tree DASZ reveals pedigree and selection history of tea varieties.</title>
        <authorList>
            <person name="Zhang W."/>
            <person name="Zhang Y."/>
            <person name="Qiu H."/>
            <person name="Guo Y."/>
            <person name="Wan H."/>
            <person name="Zhang X."/>
            <person name="Scossa F."/>
            <person name="Alseekh S."/>
            <person name="Zhang Q."/>
            <person name="Wang P."/>
            <person name="Xu L."/>
            <person name="Schmidt M.H."/>
            <person name="Jia X."/>
            <person name="Li D."/>
            <person name="Zhu A."/>
            <person name="Guo F."/>
            <person name="Chen W."/>
            <person name="Ni D."/>
            <person name="Usadel B."/>
            <person name="Fernie A.R."/>
            <person name="Wen W."/>
        </authorList>
    </citation>
    <scope>NUCLEOTIDE SEQUENCE [LARGE SCALE GENOMIC DNA]</scope>
    <source>
        <strain evidence="11">cv. G240</strain>
    </source>
</reference>
<name>A0A7J7G6J2_CAMSI</name>
<dbReference type="Pfam" id="PF13962">
    <property type="entry name" value="PGG"/>
    <property type="match status" value="1"/>
</dbReference>
<dbReference type="PANTHER" id="PTHR24186:SF37">
    <property type="entry name" value="PGG DOMAIN-CONTAINING PROTEIN"/>
    <property type="match status" value="1"/>
</dbReference>
<organism evidence="10 11">
    <name type="scientific">Camellia sinensis</name>
    <name type="common">Tea plant</name>
    <name type="synonym">Thea sinensis</name>
    <dbReference type="NCBI Taxonomy" id="4442"/>
    <lineage>
        <taxon>Eukaryota</taxon>
        <taxon>Viridiplantae</taxon>
        <taxon>Streptophyta</taxon>
        <taxon>Embryophyta</taxon>
        <taxon>Tracheophyta</taxon>
        <taxon>Spermatophyta</taxon>
        <taxon>Magnoliopsida</taxon>
        <taxon>eudicotyledons</taxon>
        <taxon>Gunneridae</taxon>
        <taxon>Pentapetalae</taxon>
        <taxon>asterids</taxon>
        <taxon>Ericales</taxon>
        <taxon>Theaceae</taxon>
        <taxon>Camellia</taxon>
    </lineage>
</organism>
<dbReference type="InterPro" id="IPR036770">
    <property type="entry name" value="Ankyrin_rpt-contain_sf"/>
</dbReference>
<sequence>MEQRLCEAAIDGNVESLDEIIGADQLILDKVVVGCINPNPLHVATTLGRTQFVQRLVHLKPELVEVLDSRYRSALHLATTKGHFDIVQALVRVREGRQMCLARDRDGKNPLHIAAMEGHGRILEVLVGTIPHAARVRLDSGETILHLCVKHQQLNTLSLLLHKIPDPELVNAKDNDGNTILHVAVSGQQFEIVKHVLQNTKIDVNATNAYGHTAMDILFLAQNGADSEGLHGNIEDFLRNSKAKRAKDLVQGEWISKKREALMIVASLIATMAFQAGVSPPGGVWQDDSNGHRAGEAVMAYNYKDSYPYFLRANTIGLVSSLSIILLLISGLPFRKRSFMLALVMIMWLTISSMAFTYAFSIVVVTPKKYRKSLTSTIVVAVIVWCSVMALLLLVHTVHLIMKMLGERRSRNKAMERIFNFGINQPHSGQPRARPNLVKEIQLNI</sequence>
<evidence type="ECO:0000259" key="9">
    <source>
        <dbReference type="Pfam" id="PF13962"/>
    </source>
</evidence>
<feature type="transmembrane region" description="Helical" evidence="8">
    <location>
        <begin position="261"/>
        <end position="278"/>
    </location>
</feature>
<comment type="caution">
    <text evidence="10">The sequence shown here is derived from an EMBL/GenBank/DDBJ whole genome shotgun (WGS) entry which is preliminary data.</text>
</comment>
<protein>
    <recommendedName>
        <fullName evidence="9">PGG domain-containing protein</fullName>
    </recommendedName>
</protein>
<dbReference type="GO" id="GO:0005886">
    <property type="term" value="C:plasma membrane"/>
    <property type="evidence" value="ECO:0007669"/>
    <property type="project" value="TreeGrafter"/>
</dbReference>
<accession>A0A7J7G6J2</accession>
<dbReference type="PANTHER" id="PTHR24186">
    <property type="entry name" value="PROTEIN PHOSPHATASE 1 REGULATORY SUBUNIT"/>
    <property type="match status" value="1"/>
</dbReference>
<reference evidence="10 11" key="2">
    <citation type="submission" date="2020-07" db="EMBL/GenBank/DDBJ databases">
        <title>Genome assembly of wild tea tree DASZ reveals pedigree and selection history of tea varieties.</title>
        <authorList>
            <person name="Zhang W."/>
        </authorList>
    </citation>
    <scope>NUCLEOTIDE SEQUENCE [LARGE SCALE GENOMIC DNA]</scope>
    <source>
        <strain evidence="11">cv. G240</strain>
        <tissue evidence="10">Leaf</tissue>
    </source>
</reference>
<proteinExistence type="predicted"/>
<feature type="transmembrane region" description="Helical" evidence="8">
    <location>
        <begin position="309"/>
        <end position="329"/>
    </location>
</feature>
<comment type="subcellular location">
    <subcellularLocation>
        <location evidence="1">Membrane</location>
        <topology evidence="1">Multi-pass membrane protein</topology>
    </subcellularLocation>
</comment>
<feature type="repeat" description="ANK" evidence="7">
    <location>
        <begin position="106"/>
        <end position="127"/>
    </location>
</feature>
<dbReference type="Gene3D" id="1.25.40.20">
    <property type="entry name" value="Ankyrin repeat-containing domain"/>
    <property type="match status" value="2"/>
</dbReference>
<feature type="transmembrane region" description="Helical" evidence="8">
    <location>
        <begin position="341"/>
        <end position="366"/>
    </location>
</feature>
<dbReference type="EMBL" id="JACBKZ010000013">
    <property type="protein sequence ID" value="KAF5936373.1"/>
    <property type="molecule type" value="Genomic_DNA"/>
</dbReference>
<keyword evidence="2 8" id="KW-0812">Transmembrane</keyword>
<keyword evidence="11" id="KW-1185">Reference proteome</keyword>
<evidence type="ECO:0000256" key="5">
    <source>
        <dbReference type="ARBA" id="ARBA00023043"/>
    </source>
</evidence>
<feature type="repeat" description="ANK" evidence="7">
    <location>
        <begin position="176"/>
        <end position="209"/>
    </location>
</feature>
<gene>
    <name evidence="10" type="ORF">HYC85_027502</name>
</gene>
<evidence type="ECO:0000256" key="6">
    <source>
        <dbReference type="ARBA" id="ARBA00023136"/>
    </source>
</evidence>
<keyword evidence="3" id="KW-0677">Repeat</keyword>
<keyword evidence="6 8" id="KW-0472">Membrane</keyword>
<dbReference type="SMART" id="SM00248">
    <property type="entry name" value="ANK"/>
    <property type="match status" value="5"/>
</dbReference>
<dbReference type="Pfam" id="PF12796">
    <property type="entry name" value="Ank_2"/>
    <property type="match status" value="2"/>
</dbReference>
<evidence type="ECO:0000313" key="11">
    <source>
        <dbReference type="Proteomes" id="UP000593564"/>
    </source>
</evidence>
<dbReference type="InterPro" id="IPR002110">
    <property type="entry name" value="Ankyrin_rpt"/>
</dbReference>
<dbReference type="AlphaFoldDB" id="A0A7J7G6J2"/>
<dbReference type="Proteomes" id="UP000593564">
    <property type="component" value="Unassembled WGS sequence"/>
</dbReference>
<evidence type="ECO:0000256" key="4">
    <source>
        <dbReference type="ARBA" id="ARBA00022989"/>
    </source>
</evidence>
<dbReference type="SUPFAM" id="SSF48403">
    <property type="entry name" value="Ankyrin repeat"/>
    <property type="match status" value="1"/>
</dbReference>
<evidence type="ECO:0000256" key="7">
    <source>
        <dbReference type="PROSITE-ProRule" id="PRU00023"/>
    </source>
</evidence>
<evidence type="ECO:0000313" key="10">
    <source>
        <dbReference type="EMBL" id="KAF5936373.1"/>
    </source>
</evidence>
<dbReference type="PROSITE" id="PS50088">
    <property type="entry name" value="ANK_REPEAT"/>
    <property type="match status" value="2"/>
</dbReference>
<keyword evidence="4 8" id="KW-1133">Transmembrane helix</keyword>
<feature type="domain" description="PGG" evidence="9">
    <location>
        <begin position="253"/>
        <end position="365"/>
    </location>
</feature>
<evidence type="ECO:0000256" key="8">
    <source>
        <dbReference type="SAM" id="Phobius"/>
    </source>
</evidence>
<feature type="transmembrane region" description="Helical" evidence="8">
    <location>
        <begin position="378"/>
        <end position="402"/>
    </location>
</feature>
<evidence type="ECO:0000256" key="3">
    <source>
        <dbReference type="ARBA" id="ARBA00022737"/>
    </source>
</evidence>
<keyword evidence="5 7" id="KW-0040">ANK repeat</keyword>
<evidence type="ECO:0000256" key="2">
    <source>
        <dbReference type="ARBA" id="ARBA00022692"/>
    </source>
</evidence>
<evidence type="ECO:0000256" key="1">
    <source>
        <dbReference type="ARBA" id="ARBA00004141"/>
    </source>
</evidence>
<dbReference type="InterPro" id="IPR026961">
    <property type="entry name" value="PGG_dom"/>
</dbReference>